<name>A0A8S0Z697_ARCPL</name>
<protein>
    <submittedName>
        <fullName evidence="1">Uncharacterized protein</fullName>
    </submittedName>
</protein>
<dbReference type="InterPro" id="IPR038737">
    <property type="entry name" value="SF3b_su1-like"/>
</dbReference>
<organism evidence="1 2">
    <name type="scientific">Arctia plantaginis</name>
    <name type="common">Wood tiger moth</name>
    <name type="synonym">Phalaena plantaginis</name>
    <dbReference type="NCBI Taxonomy" id="874455"/>
    <lineage>
        <taxon>Eukaryota</taxon>
        <taxon>Metazoa</taxon>
        <taxon>Ecdysozoa</taxon>
        <taxon>Arthropoda</taxon>
        <taxon>Hexapoda</taxon>
        <taxon>Insecta</taxon>
        <taxon>Pterygota</taxon>
        <taxon>Neoptera</taxon>
        <taxon>Endopterygota</taxon>
        <taxon>Lepidoptera</taxon>
        <taxon>Glossata</taxon>
        <taxon>Ditrysia</taxon>
        <taxon>Noctuoidea</taxon>
        <taxon>Erebidae</taxon>
        <taxon>Arctiinae</taxon>
        <taxon>Arctia</taxon>
    </lineage>
</organism>
<evidence type="ECO:0000313" key="2">
    <source>
        <dbReference type="Proteomes" id="UP000494106"/>
    </source>
</evidence>
<dbReference type="PANTHER" id="PTHR12097">
    <property type="entry name" value="SPLICING FACTOR 3B, SUBUNIT 1-RELATED"/>
    <property type="match status" value="1"/>
</dbReference>
<dbReference type="Proteomes" id="UP000494106">
    <property type="component" value="Unassembled WGS sequence"/>
</dbReference>
<accession>A0A8S0Z697</accession>
<gene>
    <name evidence="1" type="ORF">APLA_LOCUS3537</name>
</gene>
<sequence>MGKDYIMLLPATRRCSYGQGSCAPTNSMCGYKTHGVRCLRFGCEDALVHLLNHVWPNIFETSPHLVQAFMDAVEGMRVALGLLKFCSMLYRDIPSSKKSSRCVLEDLQYIYIGGQDALVAFLSKDTK</sequence>
<comment type="caution">
    <text evidence="1">The sequence shown here is derived from an EMBL/GenBank/DDBJ whole genome shotgun (WGS) entry which is preliminary data.</text>
</comment>
<dbReference type="EMBL" id="CADEBC010000323">
    <property type="protein sequence ID" value="CAB3228143.1"/>
    <property type="molecule type" value="Genomic_DNA"/>
</dbReference>
<dbReference type="OrthoDB" id="8110064at2759"/>
<proteinExistence type="predicted"/>
<dbReference type="AlphaFoldDB" id="A0A8S0Z697"/>
<dbReference type="GO" id="GO:0003729">
    <property type="term" value="F:mRNA binding"/>
    <property type="evidence" value="ECO:0007669"/>
    <property type="project" value="InterPro"/>
</dbReference>
<reference evidence="1 2" key="1">
    <citation type="submission" date="2020-04" db="EMBL/GenBank/DDBJ databases">
        <authorList>
            <person name="Wallbank WR R."/>
            <person name="Pardo Diaz C."/>
            <person name="Kozak K."/>
            <person name="Martin S."/>
            <person name="Jiggins C."/>
            <person name="Moest M."/>
            <person name="Warren A I."/>
            <person name="Byers J.R.P. K."/>
            <person name="Montejo-Kovacevich G."/>
            <person name="Yen C E."/>
        </authorList>
    </citation>
    <scope>NUCLEOTIDE SEQUENCE [LARGE SCALE GENOMIC DNA]</scope>
</reference>
<evidence type="ECO:0000313" key="1">
    <source>
        <dbReference type="EMBL" id="CAB3228143.1"/>
    </source>
</evidence>
<keyword evidence="2" id="KW-1185">Reference proteome</keyword>
<dbReference type="GO" id="GO:0000245">
    <property type="term" value="P:spliceosomal complex assembly"/>
    <property type="evidence" value="ECO:0007669"/>
    <property type="project" value="InterPro"/>
</dbReference>